<dbReference type="AlphaFoldDB" id="A0A1I5N6T6"/>
<dbReference type="Gene3D" id="1.10.760.10">
    <property type="entry name" value="Cytochrome c-like domain"/>
    <property type="match status" value="1"/>
</dbReference>
<evidence type="ECO:0000313" key="7">
    <source>
        <dbReference type="Proteomes" id="UP000199356"/>
    </source>
</evidence>
<evidence type="ECO:0000256" key="2">
    <source>
        <dbReference type="ARBA" id="ARBA00022723"/>
    </source>
</evidence>
<dbReference type="STRING" id="441119.SAMN04488047_103130"/>
<feature type="domain" description="Cytochrome c" evidence="5">
    <location>
        <begin position="31"/>
        <end position="79"/>
    </location>
</feature>
<feature type="chain" id="PRO_5011619010" evidence="4">
    <location>
        <begin position="19"/>
        <end position="133"/>
    </location>
</feature>
<dbReference type="GO" id="GO:0009055">
    <property type="term" value="F:electron transfer activity"/>
    <property type="evidence" value="ECO:0007669"/>
    <property type="project" value="InterPro"/>
</dbReference>
<dbReference type="PROSITE" id="PS51257">
    <property type="entry name" value="PROKAR_LIPOPROTEIN"/>
    <property type="match status" value="1"/>
</dbReference>
<proteinExistence type="predicted"/>
<organism evidence="6 7">
    <name type="scientific">Tranquillimonas alkanivorans</name>
    <dbReference type="NCBI Taxonomy" id="441119"/>
    <lineage>
        <taxon>Bacteria</taxon>
        <taxon>Pseudomonadati</taxon>
        <taxon>Pseudomonadota</taxon>
        <taxon>Alphaproteobacteria</taxon>
        <taxon>Rhodobacterales</taxon>
        <taxon>Roseobacteraceae</taxon>
        <taxon>Tranquillimonas</taxon>
    </lineage>
</organism>
<dbReference type="GO" id="GO:0020037">
    <property type="term" value="F:heme binding"/>
    <property type="evidence" value="ECO:0007669"/>
    <property type="project" value="InterPro"/>
</dbReference>
<evidence type="ECO:0000259" key="5">
    <source>
        <dbReference type="Pfam" id="PF00034"/>
    </source>
</evidence>
<dbReference type="Pfam" id="PF00034">
    <property type="entry name" value="Cytochrom_C"/>
    <property type="match status" value="1"/>
</dbReference>
<keyword evidence="7" id="KW-1185">Reference proteome</keyword>
<evidence type="ECO:0000313" key="6">
    <source>
        <dbReference type="EMBL" id="SFP17548.1"/>
    </source>
</evidence>
<dbReference type="OrthoDB" id="5514238at2"/>
<accession>A0A1I5N6T6</accession>
<name>A0A1I5N6T6_9RHOB</name>
<dbReference type="InterPro" id="IPR036909">
    <property type="entry name" value="Cyt_c-like_dom_sf"/>
</dbReference>
<feature type="signal peptide" evidence="4">
    <location>
        <begin position="1"/>
        <end position="18"/>
    </location>
</feature>
<dbReference type="Proteomes" id="UP000199356">
    <property type="component" value="Unassembled WGS sequence"/>
</dbReference>
<keyword evidence="2" id="KW-0479">Metal-binding</keyword>
<sequence>MRRMAAWTALAATAALLAACGQEERTARQDYAAFCAGCHGADGSGTGPTARDWPRPVPDLRTLATRNGGPFPTAYVVSTLLGRDRPDAHGAMPRFWGDIGGDLTVLDTPEGGVRVPERALALARYVERLGEGG</sequence>
<dbReference type="EMBL" id="FOXA01000003">
    <property type="protein sequence ID" value="SFP17548.1"/>
    <property type="molecule type" value="Genomic_DNA"/>
</dbReference>
<keyword evidence="1" id="KW-0349">Heme</keyword>
<evidence type="ECO:0000256" key="4">
    <source>
        <dbReference type="SAM" id="SignalP"/>
    </source>
</evidence>
<gene>
    <name evidence="6" type="ORF">SAMN04488047_103130</name>
</gene>
<evidence type="ECO:0000256" key="1">
    <source>
        <dbReference type="ARBA" id="ARBA00022617"/>
    </source>
</evidence>
<keyword evidence="4" id="KW-0732">Signal</keyword>
<dbReference type="InterPro" id="IPR009056">
    <property type="entry name" value="Cyt_c-like_dom"/>
</dbReference>
<evidence type="ECO:0000256" key="3">
    <source>
        <dbReference type="ARBA" id="ARBA00023004"/>
    </source>
</evidence>
<protein>
    <submittedName>
        <fullName evidence="6">Cytochrome c</fullName>
    </submittedName>
</protein>
<reference evidence="6 7" key="1">
    <citation type="submission" date="2016-10" db="EMBL/GenBank/DDBJ databases">
        <authorList>
            <person name="de Groot N.N."/>
        </authorList>
    </citation>
    <scope>NUCLEOTIDE SEQUENCE [LARGE SCALE GENOMIC DNA]</scope>
    <source>
        <strain evidence="6 7">DSM 19547</strain>
    </source>
</reference>
<dbReference type="SUPFAM" id="SSF46626">
    <property type="entry name" value="Cytochrome c"/>
    <property type="match status" value="1"/>
</dbReference>
<keyword evidence="3" id="KW-0408">Iron</keyword>
<dbReference type="GO" id="GO:0046872">
    <property type="term" value="F:metal ion binding"/>
    <property type="evidence" value="ECO:0007669"/>
    <property type="project" value="UniProtKB-KW"/>
</dbReference>